<feature type="region of interest" description="Disordered" evidence="1">
    <location>
        <begin position="1"/>
        <end position="37"/>
    </location>
</feature>
<dbReference type="GeneID" id="36601988"/>
<dbReference type="OrthoDB" id="4900283at2759"/>
<evidence type="ECO:0000313" key="3">
    <source>
        <dbReference type="Proteomes" id="UP000241546"/>
    </source>
</evidence>
<dbReference type="EMBL" id="KZ680208">
    <property type="protein sequence ID" value="PTB69256.1"/>
    <property type="molecule type" value="Genomic_DNA"/>
</dbReference>
<accession>A0A2T4BIW0</accession>
<feature type="compositionally biased region" description="Low complexity" evidence="1">
    <location>
        <begin position="26"/>
        <end position="36"/>
    </location>
</feature>
<name>A0A2T4BIW0_9HYPO</name>
<dbReference type="Proteomes" id="UP000241546">
    <property type="component" value="Unassembled WGS sequence"/>
</dbReference>
<organism evidence="2 3">
    <name type="scientific">Trichoderma citrinoviride</name>
    <dbReference type="NCBI Taxonomy" id="58853"/>
    <lineage>
        <taxon>Eukaryota</taxon>
        <taxon>Fungi</taxon>
        <taxon>Dikarya</taxon>
        <taxon>Ascomycota</taxon>
        <taxon>Pezizomycotina</taxon>
        <taxon>Sordariomycetes</taxon>
        <taxon>Hypocreomycetidae</taxon>
        <taxon>Hypocreales</taxon>
        <taxon>Hypocreaceae</taxon>
        <taxon>Trichoderma</taxon>
    </lineage>
</organism>
<sequence length="68" mass="7802">MSGQPPSNRDPRQGTSGQSAQRQTQGSSKSGKGSSSYLLEEWLCRRERHETWDWEKKAKHRADKNTKL</sequence>
<evidence type="ECO:0000256" key="1">
    <source>
        <dbReference type="SAM" id="MobiDB-lite"/>
    </source>
</evidence>
<keyword evidence="3" id="KW-1185">Reference proteome</keyword>
<gene>
    <name evidence="2" type="ORF">BBK36DRAFT_1155845</name>
</gene>
<feature type="compositionally biased region" description="Polar residues" evidence="1">
    <location>
        <begin position="1"/>
        <end position="25"/>
    </location>
</feature>
<dbReference type="AlphaFoldDB" id="A0A2T4BIW0"/>
<reference evidence="3" key="1">
    <citation type="submission" date="2016-07" db="EMBL/GenBank/DDBJ databases">
        <title>Multiple horizontal gene transfer events from other fungi enriched the ability of initially mycotrophic Trichoderma (Ascomycota) to feed on dead plant biomass.</title>
        <authorList>
            <consortium name="DOE Joint Genome Institute"/>
            <person name="Atanasova L."/>
            <person name="Chenthamara K."/>
            <person name="Zhang J."/>
            <person name="Grujic M."/>
            <person name="Henrissat B."/>
            <person name="Kuo A."/>
            <person name="Aerts A."/>
            <person name="Salamov A."/>
            <person name="Lipzen A."/>
            <person name="Labutti K."/>
            <person name="Barry K."/>
            <person name="Miao Y."/>
            <person name="Rahimi M.J."/>
            <person name="Shen Q."/>
            <person name="Grigoriev I.V."/>
            <person name="Kubicek C.P."/>
            <person name="Druzhinina I.S."/>
        </authorList>
    </citation>
    <scope>NUCLEOTIDE SEQUENCE [LARGE SCALE GENOMIC DNA]</scope>
    <source>
        <strain evidence="3">TUCIM 6016</strain>
    </source>
</reference>
<evidence type="ECO:0000313" key="2">
    <source>
        <dbReference type="EMBL" id="PTB69256.1"/>
    </source>
</evidence>
<protein>
    <submittedName>
        <fullName evidence="2">Uncharacterized protein</fullName>
    </submittedName>
</protein>
<proteinExistence type="predicted"/>
<dbReference type="RefSeq" id="XP_024752576.1">
    <property type="nucleotide sequence ID" value="XM_024893870.1"/>
</dbReference>